<dbReference type="Pfam" id="PF24140">
    <property type="entry name" value="TPR_TNPO3_IPO13_3rd"/>
    <property type="match status" value="1"/>
</dbReference>
<accession>A0A182VQ52</accession>
<dbReference type="InterPro" id="IPR058537">
    <property type="entry name" value="TPR_TNPO3_IPO13_4th"/>
</dbReference>
<reference evidence="15" key="2">
    <citation type="submission" date="2020-05" db="UniProtKB">
        <authorList>
            <consortium name="EnsemblMetazoa"/>
        </authorList>
    </citation>
    <scope>IDENTIFICATION</scope>
    <source>
        <strain evidence="15">MINIMUS1</strain>
    </source>
</reference>
<evidence type="ECO:0000256" key="8">
    <source>
        <dbReference type="ARBA" id="ARBA00022946"/>
    </source>
</evidence>
<keyword evidence="6" id="KW-0597">Phosphoprotein</keyword>
<evidence type="ECO:0000256" key="9">
    <source>
        <dbReference type="ARBA" id="ARBA00022990"/>
    </source>
</evidence>
<evidence type="ECO:0000256" key="11">
    <source>
        <dbReference type="ARBA" id="ARBA00060097"/>
    </source>
</evidence>
<comment type="subunit">
    <text evidence="12">Interacts with (GTP-bound) Ran. Interacts with (phosphorylated) SFRS1 and SFRS2; leading to their nuclear import. Interacts with NUP62. Interacts with RBM4. Interacts with CPSF6, promoting its nuclear import.</text>
</comment>
<keyword evidence="4" id="KW-0813">Transport</keyword>
<dbReference type="InterPro" id="IPR011989">
    <property type="entry name" value="ARM-like"/>
</dbReference>
<dbReference type="SMART" id="SM00733">
    <property type="entry name" value="Mterf"/>
    <property type="match status" value="6"/>
</dbReference>
<dbReference type="FunFam" id="1.25.10.10:FF:000079">
    <property type="entry name" value="transportin-3 isoform X1"/>
    <property type="match status" value="1"/>
</dbReference>
<dbReference type="GO" id="GO:0031267">
    <property type="term" value="F:small GTPase binding"/>
    <property type="evidence" value="ECO:0007669"/>
    <property type="project" value="InterPro"/>
</dbReference>
<dbReference type="InterPro" id="IPR003690">
    <property type="entry name" value="MTERF"/>
</dbReference>
<evidence type="ECO:0000256" key="1">
    <source>
        <dbReference type="ARBA" id="ARBA00004259"/>
    </source>
</evidence>
<evidence type="ECO:0000256" key="10">
    <source>
        <dbReference type="ARBA" id="ARBA00023242"/>
    </source>
</evidence>
<proteinExistence type="inferred from homology"/>
<keyword evidence="5" id="KW-0963">Cytoplasm</keyword>
<dbReference type="InterPro" id="IPR051345">
    <property type="entry name" value="Importin_beta-like_NTR"/>
</dbReference>
<keyword evidence="7" id="KW-0653">Protein transport</keyword>
<dbReference type="Gene3D" id="1.25.10.10">
    <property type="entry name" value="Leucine-rich Repeat Variant"/>
    <property type="match status" value="1"/>
</dbReference>
<evidence type="ECO:0000256" key="13">
    <source>
        <dbReference type="ARBA" id="ARBA00067328"/>
    </source>
</evidence>
<keyword evidence="16" id="KW-1185">Reference proteome</keyword>
<keyword evidence="10" id="KW-0539">Nucleus</keyword>
<dbReference type="GO" id="GO:0005737">
    <property type="term" value="C:cytoplasm"/>
    <property type="evidence" value="ECO:0007669"/>
    <property type="project" value="UniProtKB-SubCell"/>
</dbReference>
<dbReference type="SUPFAM" id="SSF48371">
    <property type="entry name" value="ARM repeat"/>
    <property type="match status" value="1"/>
</dbReference>
<dbReference type="GO" id="GO:0006606">
    <property type="term" value="P:protein import into nucleus"/>
    <property type="evidence" value="ECO:0007669"/>
    <property type="project" value="TreeGrafter"/>
</dbReference>
<comment type="function">
    <text evidence="11">Importin, which transports target proteins into the nucleus. Specifically mediates the nuclear import of splicing factor serine/arginine (SR) proteins, such as RBM4, SFRS1 and SFRS2, by recognizing phosphorylated SR domains. Also mediates the nuclear import of serine/arginine (SR) protein CPSF6, independently of CPSF6 phosphorylation. The nuclear import process is regulated by the small GTPase Ran that partitions between cytoplasm and nucleus in the predominantly GDP- and GTP-bound form, respectively. Importin associates with target cargo proteins in the cytoplasm, and the competitive binding of GTP-bound Ran induces the release of cargos in the nucleus.</text>
</comment>
<dbReference type="PANTHER" id="PTHR12363">
    <property type="entry name" value="TRANSPORTIN 3 AND IMPORTIN 13"/>
    <property type="match status" value="1"/>
</dbReference>
<evidence type="ECO:0000259" key="14">
    <source>
        <dbReference type="SMART" id="SM00913"/>
    </source>
</evidence>
<dbReference type="Pfam" id="PF08389">
    <property type="entry name" value="Xpo1"/>
    <property type="match status" value="1"/>
</dbReference>
<reference evidence="16" key="1">
    <citation type="submission" date="2013-03" db="EMBL/GenBank/DDBJ databases">
        <title>The Genome Sequence of Anopheles minimus MINIMUS1.</title>
        <authorList>
            <consortium name="The Broad Institute Genomics Platform"/>
            <person name="Neafsey D.E."/>
            <person name="Walton C."/>
            <person name="Walker B."/>
            <person name="Young S.K."/>
            <person name="Zeng Q."/>
            <person name="Gargeya S."/>
            <person name="Fitzgerald M."/>
            <person name="Haas B."/>
            <person name="Abouelleil A."/>
            <person name="Allen A.W."/>
            <person name="Alvarado L."/>
            <person name="Arachchi H.M."/>
            <person name="Berlin A.M."/>
            <person name="Chapman S.B."/>
            <person name="Gainer-Dewar J."/>
            <person name="Goldberg J."/>
            <person name="Griggs A."/>
            <person name="Gujja S."/>
            <person name="Hansen M."/>
            <person name="Howarth C."/>
            <person name="Imamovic A."/>
            <person name="Ireland A."/>
            <person name="Larimer J."/>
            <person name="McCowan C."/>
            <person name="Murphy C."/>
            <person name="Pearson M."/>
            <person name="Poon T.W."/>
            <person name="Priest M."/>
            <person name="Roberts A."/>
            <person name="Saif S."/>
            <person name="Shea T."/>
            <person name="Sisk P."/>
            <person name="Sykes S."/>
            <person name="Wortman J."/>
            <person name="Nusbaum C."/>
            <person name="Birren B."/>
        </authorList>
    </citation>
    <scope>NUCLEOTIDE SEQUENCE [LARGE SCALE GENOMIC DNA]</scope>
    <source>
        <strain evidence="16">MINIMUS1</strain>
    </source>
</reference>
<evidence type="ECO:0000256" key="7">
    <source>
        <dbReference type="ARBA" id="ARBA00022927"/>
    </source>
</evidence>
<dbReference type="InterPro" id="IPR016024">
    <property type="entry name" value="ARM-type_fold"/>
</dbReference>
<dbReference type="SMART" id="SM00913">
    <property type="entry name" value="IBN_N"/>
    <property type="match status" value="1"/>
</dbReference>
<dbReference type="GO" id="GO:0005635">
    <property type="term" value="C:nuclear envelope"/>
    <property type="evidence" value="ECO:0007669"/>
    <property type="project" value="UniProtKB-SubCell"/>
</dbReference>
<protein>
    <recommendedName>
        <fullName evidence="13">Transportin-3</fullName>
    </recommendedName>
</protein>
<dbReference type="STRING" id="112268.A0A182VQ52"/>
<dbReference type="Pfam" id="PF24139">
    <property type="entry name" value="TPR_TNPO3_IPO13_4th"/>
    <property type="match status" value="1"/>
</dbReference>
<organism evidence="15 16">
    <name type="scientific">Anopheles minimus</name>
    <dbReference type="NCBI Taxonomy" id="112268"/>
    <lineage>
        <taxon>Eukaryota</taxon>
        <taxon>Metazoa</taxon>
        <taxon>Ecdysozoa</taxon>
        <taxon>Arthropoda</taxon>
        <taxon>Hexapoda</taxon>
        <taxon>Insecta</taxon>
        <taxon>Pterygota</taxon>
        <taxon>Neoptera</taxon>
        <taxon>Endopterygota</taxon>
        <taxon>Diptera</taxon>
        <taxon>Nematocera</taxon>
        <taxon>Culicoidea</taxon>
        <taxon>Culicidae</taxon>
        <taxon>Anophelinae</taxon>
        <taxon>Anopheles</taxon>
    </lineage>
</organism>
<dbReference type="InterPro" id="IPR001494">
    <property type="entry name" value="Importin-beta_N"/>
</dbReference>
<comment type="subcellular location">
    <subcellularLocation>
        <location evidence="2">Cytoplasm</location>
    </subcellularLocation>
    <subcellularLocation>
        <location evidence="1">Nucleus envelope</location>
    </subcellularLocation>
</comment>
<keyword evidence="8" id="KW-0809">Transit peptide</keyword>
<evidence type="ECO:0000256" key="2">
    <source>
        <dbReference type="ARBA" id="ARBA00004496"/>
    </source>
</evidence>
<dbReference type="InterPro" id="IPR038538">
    <property type="entry name" value="MTERF_sf"/>
</dbReference>
<dbReference type="InterPro" id="IPR057942">
    <property type="entry name" value="TPR_TNPO3_IPO13_3rd"/>
</dbReference>
<dbReference type="Pfam" id="PF03810">
    <property type="entry name" value="IBN_N"/>
    <property type="match status" value="1"/>
</dbReference>
<dbReference type="InterPro" id="IPR013598">
    <property type="entry name" value="Exportin-1/Importin-b-like"/>
</dbReference>
<dbReference type="EnsemblMetazoa" id="AMIN000181-RA">
    <property type="protein sequence ID" value="AMIN000181-PA"/>
    <property type="gene ID" value="AMIN000181"/>
</dbReference>
<evidence type="ECO:0000256" key="5">
    <source>
        <dbReference type="ARBA" id="ARBA00022490"/>
    </source>
</evidence>
<sequence length="1467" mass="167594">MEPPTAEAVLQGVFTLYNDPNNVEKEKASKWLEEFQKSIHSWKIADELLRQKHDLNSCTFAAQTMRNKIQNSFHELPETAHESLRQSLLEHLSHITIETKSVIVTQLSLALADLALLMSSWQKPVATLLQRFSSNPNMMYALIELLTLIPEEVNSRHLRLGANRRKEILLDLEADSMLVGGYLTLCLMNGNENELLRAKILKCFTSWVQINAFNLPEISDNMIIVYSFQLLNSGTTSPDLHESATDCLCSLLTCMEQNNSRGGLDDKLFAGIMCLEEAYNMSVAQEDLDKSMNLCRLFTVLVESNLTRMVALSDDETPHYSVKSLDLVLNCVGHYDYEVAEITFNMWYRLSEDLYHRNNYQLTAHFQPYVERLIAALYKHSQLDPDHDGLVEEGGSFKDFRFKVSEIIKDVIFIVSSISCFKQMFVILQSSNVSWESSEAALFIMQNVARNILPEESEVVPKVVEAILNLPENCHIAIRYTSISILGELCDWIDSNPETLQPVLNFLLFALQQKNGLATAAANSLQSICSTCKKHMLGHISGLMEIARCLDSFDIQTESAIGLLKGISIIIGRLPAAQLTPAMQELCSFQVEALSRLTNGEMDGLDGKKSRSDPAFWLDRLASIYRHVDPTVGNNEVNPCAFVIINNWNVLSRALDRYKNDSKIMERIVRCIRYAIRCIGKQAMPILEPLVKQIITIYSGHNHSCLLYLGSILVDEFAYEEGCTQGLLNMLQAFIEPTFGVLQMENGLKNHPDMVDDFFRLATRFIQRAPLQFLQSPLVTPIIQCGLLACTLDHRDANISVMRFFCGLLRHDRVNDLEPIVQSILISHGEALIRNLLYASVFCLHSNMLSDVAEVFVEIKQHSPLQLEDFVKKAVDSLPKKNSGGSVTVTHEQMVQFVSNIVKPGTEANRTYKSNRMNHEKSTSALPVMKTNSSCCEALRNGMMLRLRTPYRTLCTKVVKEIATSPDAARLYAPYIGAEYRVVQKWLLNNPALLELDREETVKKLCYLKYVHVTPDEILEQPHVLFNHLVTLENRTTTLRECGLVEGLTLNAIGNYLKLIRKSIVLLKRNYLIPKDLDMYEQLKRQFECTVEPKFSWDDRTRLQDMRIAFYNEFLTKRLDFGAPEIEKLWRSYSKIKHKSFGHTQRVIDILQHDYSFSRDKLVANMYLLHADPENLLRFPVEVPTISGIELKEIVARYPKITMVNHNSVKRVIEILKQLDIPDGEVLKCLAIFTLSPRTIEHRLERLMQVKEFEVLMKHPRVLRLIQYHTKAAIRLEYLQQLKVRCASLDVLSSNSQNFERYVREGCDRTKGKDTAHVLKHIFKERGEAAVQMIRRHPNWFHVPVLQMQQTVEQLLKKKFTLADIFNNIHILLYPLNRIEEKLALLQNADPKLQEELGVELYRANRTQILALALYLVELDFHFTGDGVWPEQVQQSDSSSTINVELPSSLSSEYKFGKKPPIPNGST</sequence>
<evidence type="ECO:0000313" key="16">
    <source>
        <dbReference type="Proteomes" id="UP000075920"/>
    </source>
</evidence>
<dbReference type="Pfam" id="PF24138">
    <property type="entry name" value="TPR_TNPO3_IPO13_2nd"/>
    <property type="match status" value="1"/>
</dbReference>
<keyword evidence="9" id="KW-0007">Acetylation</keyword>
<evidence type="ECO:0000313" key="15">
    <source>
        <dbReference type="EnsemblMetazoa" id="AMIN000181-PA"/>
    </source>
</evidence>
<evidence type="ECO:0000256" key="6">
    <source>
        <dbReference type="ARBA" id="ARBA00022553"/>
    </source>
</evidence>
<feature type="domain" description="Importin N-terminal" evidence="14">
    <location>
        <begin position="28"/>
        <end position="94"/>
    </location>
</feature>
<dbReference type="PANTHER" id="PTHR12363:SF42">
    <property type="entry name" value="TRANSPORTIN-3"/>
    <property type="match status" value="1"/>
</dbReference>
<evidence type="ECO:0000256" key="4">
    <source>
        <dbReference type="ARBA" id="ARBA00022448"/>
    </source>
</evidence>
<comment type="similarity">
    <text evidence="3">Belongs to the mTERF family.</text>
</comment>
<evidence type="ECO:0000256" key="3">
    <source>
        <dbReference type="ARBA" id="ARBA00007692"/>
    </source>
</evidence>
<dbReference type="Gene3D" id="1.25.70.10">
    <property type="entry name" value="Transcription termination factor 3, mitochondrial"/>
    <property type="match status" value="1"/>
</dbReference>
<dbReference type="Proteomes" id="UP000075920">
    <property type="component" value="Unassembled WGS sequence"/>
</dbReference>
<dbReference type="VEuPathDB" id="VectorBase:AMIN000181"/>
<dbReference type="GO" id="GO:0003676">
    <property type="term" value="F:nucleic acid binding"/>
    <property type="evidence" value="ECO:0007669"/>
    <property type="project" value="InterPro"/>
</dbReference>
<name>A0A182VQ52_9DIPT</name>
<evidence type="ECO:0000256" key="12">
    <source>
        <dbReference type="ARBA" id="ARBA00063116"/>
    </source>
</evidence>
<dbReference type="InterPro" id="IPR057941">
    <property type="entry name" value="TPR_TNPO3_IPO13_2nd"/>
</dbReference>